<feature type="domain" description="Radical SAM core" evidence="10">
    <location>
        <begin position="29"/>
        <end position="300"/>
    </location>
</feature>
<keyword evidence="3" id="KW-0004">4Fe-4S</keyword>
<dbReference type="GO" id="GO:0051539">
    <property type="term" value="F:4 iron, 4 sulfur cluster binding"/>
    <property type="evidence" value="ECO:0007669"/>
    <property type="project" value="UniProtKB-KW"/>
</dbReference>
<evidence type="ECO:0000313" key="12">
    <source>
        <dbReference type="Proteomes" id="UP000032427"/>
    </source>
</evidence>
<dbReference type="NCBIfam" id="TIGR04041">
    <property type="entry name" value="activase_YjjW"/>
    <property type="match status" value="1"/>
</dbReference>
<sequence>MVNADLFSGDNINDNKTGLVSKILTFSCVDGPGNRLVIFLQGCNYDCITCHNPHTINHCDHCGNCVEPCPTDALTFDDSPNKKVIWDEALCTQCDKCIDVCPSKSNPKITTYTVGKLIEFTKKHAPFLSGVTISGGEATLQLPFIIEYFKAIKSEKSLGHLTCFIDSNGSLSEQGWNKVLPYLDGAMIDLKTWQNDTHLWLVGRENHRVLHSINLLAKHDKLHEVRLLYIPNKTDLLCEIDAVSEYLKTLSENITIRLNAFQHHGVIGEALGWDKCSKAQMEEFEAKLVMRLGRSVITPSIYT</sequence>
<comment type="similarity">
    <text evidence="2">Belongs to the organic radical-activating enzymes family.</text>
</comment>
<dbReference type="InterPro" id="IPR058240">
    <property type="entry name" value="rSAM_sf"/>
</dbReference>
<dbReference type="InterPro" id="IPR012839">
    <property type="entry name" value="Organic_radical_activase"/>
</dbReference>
<dbReference type="OrthoDB" id="9782387at2"/>
<dbReference type="AlphaFoldDB" id="A0A090IB64"/>
<evidence type="ECO:0000259" key="10">
    <source>
        <dbReference type="PROSITE" id="PS51918"/>
    </source>
</evidence>
<dbReference type="Gene3D" id="3.30.70.20">
    <property type="match status" value="1"/>
</dbReference>
<dbReference type="InterPro" id="IPR040074">
    <property type="entry name" value="BssD/PflA/YjjW"/>
</dbReference>
<organism evidence="11 12">
    <name type="scientific">Aliivibrio wodanis</name>
    <dbReference type="NCBI Taxonomy" id="80852"/>
    <lineage>
        <taxon>Bacteria</taxon>
        <taxon>Pseudomonadati</taxon>
        <taxon>Pseudomonadota</taxon>
        <taxon>Gammaproteobacteria</taxon>
        <taxon>Vibrionales</taxon>
        <taxon>Vibrionaceae</taxon>
        <taxon>Aliivibrio</taxon>
    </lineage>
</organism>
<dbReference type="SFLD" id="SFLDS00029">
    <property type="entry name" value="Radical_SAM"/>
    <property type="match status" value="1"/>
</dbReference>
<evidence type="ECO:0000256" key="5">
    <source>
        <dbReference type="ARBA" id="ARBA00022723"/>
    </source>
</evidence>
<dbReference type="GO" id="GO:0046872">
    <property type="term" value="F:metal ion binding"/>
    <property type="evidence" value="ECO:0007669"/>
    <property type="project" value="UniProtKB-KW"/>
</dbReference>
<dbReference type="InterPro" id="IPR017896">
    <property type="entry name" value="4Fe4S_Fe-S-bd"/>
</dbReference>
<feature type="domain" description="4Fe-4S ferredoxin-type" evidence="9">
    <location>
        <begin position="52"/>
        <end position="79"/>
    </location>
</feature>
<dbReference type="EMBL" id="LN554847">
    <property type="protein sequence ID" value="CED57747.1"/>
    <property type="molecule type" value="Genomic_DNA"/>
</dbReference>
<evidence type="ECO:0000256" key="6">
    <source>
        <dbReference type="ARBA" id="ARBA00023002"/>
    </source>
</evidence>
<keyword evidence="8" id="KW-0411">Iron-sulfur</keyword>
<name>A0A090IB64_9GAMM</name>
<dbReference type="SUPFAM" id="SSF54862">
    <property type="entry name" value="4Fe-4S ferredoxins"/>
    <property type="match status" value="1"/>
</dbReference>
<dbReference type="InterPro" id="IPR023912">
    <property type="entry name" value="YjjW_bact"/>
</dbReference>
<dbReference type="InterPro" id="IPR034457">
    <property type="entry name" value="Organic_radical-activating"/>
</dbReference>
<evidence type="ECO:0000256" key="4">
    <source>
        <dbReference type="ARBA" id="ARBA00022691"/>
    </source>
</evidence>
<dbReference type="STRING" id="80852.AWOD_II_1131"/>
<dbReference type="PATRIC" id="fig|80852.17.peg.3935"/>
<evidence type="ECO:0000256" key="1">
    <source>
        <dbReference type="ARBA" id="ARBA00001966"/>
    </source>
</evidence>
<comment type="cofactor">
    <cofactor evidence="1">
        <name>[4Fe-4S] cluster</name>
        <dbReference type="ChEBI" id="CHEBI:49883"/>
    </cofactor>
</comment>
<keyword evidence="12" id="KW-1185">Reference proteome</keyword>
<gene>
    <name evidence="11" type="ORF">AWOD_II_1131</name>
</gene>
<dbReference type="CDD" id="cd01335">
    <property type="entry name" value="Radical_SAM"/>
    <property type="match status" value="1"/>
</dbReference>
<dbReference type="PIRSF" id="PIRSF000371">
    <property type="entry name" value="PFL_act_enz"/>
    <property type="match status" value="1"/>
</dbReference>
<dbReference type="Proteomes" id="UP000032427">
    <property type="component" value="Chromosome 2"/>
</dbReference>
<dbReference type="InterPro" id="IPR017900">
    <property type="entry name" value="4Fe4S_Fe_S_CS"/>
</dbReference>
<keyword evidence="5" id="KW-0479">Metal-binding</keyword>
<evidence type="ECO:0000256" key="3">
    <source>
        <dbReference type="ARBA" id="ARBA00022485"/>
    </source>
</evidence>
<feature type="domain" description="4Fe-4S ferredoxin-type" evidence="9">
    <location>
        <begin position="82"/>
        <end position="112"/>
    </location>
</feature>
<dbReference type="PANTHER" id="PTHR30352:SF13">
    <property type="entry name" value="GLYCYL-RADICAL ENZYME ACTIVATING ENZYME YJJW-RELATED"/>
    <property type="match status" value="1"/>
</dbReference>
<keyword evidence="6" id="KW-0560">Oxidoreductase</keyword>
<dbReference type="PANTHER" id="PTHR30352">
    <property type="entry name" value="PYRUVATE FORMATE-LYASE-ACTIVATING ENZYME"/>
    <property type="match status" value="1"/>
</dbReference>
<dbReference type="InterPro" id="IPR007197">
    <property type="entry name" value="rSAM"/>
</dbReference>
<evidence type="ECO:0000313" key="11">
    <source>
        <dbReference type="EMBL" id="CED57747.1"/>
    </source>
</evidence>
<dbReference type="SFLD" id="SFLDG01118">
    <property type="entry name" value="activating_enzymes__group_2"/>
    <property type="match status" value="1"/>
</dbReference>
<dbReference type="Pfam" id="PF13353">
    <property type="entry name" value="Fer4_12"/>
    <property type="match status" value="1"/>
</dbReference>
<dbReference type="HOGENOM" id="CLU_058969_3_1_6"/>
<reference evidence="12" key="1">
    <citation type="submission" date="2014-09" db="EMBL/GenBank/DDBJ databases">
        <authorList>
            <person name="Hjerde E."/>
        </authorList>
    </citation>
    <scope>NUCLEOTIDE SEQUENCE [LARGE SCALE GENOMIC DNA]</scope>
    <source>
        <strain evidence="12">06/09/139</strain>
    </source>
</reference>
<dbReference type="Gene3D" id="3.20.20.70">
    <property type="entry name" value="Aldolase class I"/>
    <property type="match status" value="1"/>
</dbReference>
<dbReference type="SUPFAM" id="SSF102114">
    <property type="entry name" value="Radical SAM enzymes"/>
    <property type="match status" value="1"/>
</dbReference>
<dbReference type="InterPro" id="IPR013785">
    <property type="entry name" value="Aldolase_TIM"/>
</dbReference>
<dbReference type="SFLD" id="SFLDG01066">
    <property type="entry name" value="organic_radical-activating_enz"/>
    <property type="match status" value="1"/>
</dbReference>
<proteinExistence type="inferred from homology"/>
<evidence type="ECO:0000259" key="9">
    <source>
        <dbReference type="PROSITE" id="PS51379"/>
    </source>
</evidence>
<accession>A0A090IB64</accession>
<dbReference type="PROSITE" id="PS00198">
    <property type="entry name" value="4FE4S_FER_1"/>
    <property type="match status" value="1"/>
</dbReference>
<evidence type="ECO:0000256" key="2">
    <source>
        <dbReference type="ARBA" id="ARBA00009777"/>
    </source>
</evidence>
<evidence type="ECO:0000256" key="8">
    <source>
        <dbReference type="ARBA" id="ARBA00023014"/>
    </source>
</evidence>
<dbReference type="InterPro" id="IPR001989">
    <property type="entry name" value="Radical_activat_CS"/>
</dbReference>
<keyword evidence="7" id="KW-0408">Iron</keyword>
<dbReference type="SFLD" id="SFLDF00392">
    <property type="entry name" value="YjjI_activase"/>
    <property type="match status" value="1"/>
</dbReference>
<dbReference type="GeneID" id="28543386"/>
<protein>
    <submittedName>
        <fullName evidence="11">Putative 4Fe-4S ferredoxin, iron-sulfur binding</fullName>
    </submittedName>
</protein>
<dbReference type="KEGG" id="awd:AWOD_II_1131"/>
<dbReference type="PROSITE" id="PS51379">
    <property type="entry name" value="4FE4S_FER_2"/>
    <property type="match status" value="2"/>
</dbReference>
<evidence type="ECO:0000256" key="7">
    <source>
        <dbReference type="ARBA" id="ARBA00023004"/>
    </source>
</evidence>
<dbReference type="PROSITE" id="PS01087">
    <property type="entry name" value="RADICAL_ACTIVATING"/>
    <property type="match status" value="1"/>
</dbReference>
<keyword evidence="4" id="KW-0949">S-adenosyl-L-methionine</keyword>
<dbReference type="GO" id="GO:0016491">
    <property type="term" value="F:oxidoreductase activity"/>
    <property type="evidence" value="ECO:0007669"/>
    <property type="project" value="UniProtKB-KW"/>
</dbReference>
<dbReference type="PROSITE" id="PS51918">
    <property type="entry name" value="RADICAL_SAM"/>
    <property type="match status" value="1"/>
</dbReference>